<feature type="binding site" evidence="6">
    <location>
        <position position="244"/>
    </location>
    <ligand>
        <name>Zn(2+)</name>
        <dbReference type="ChEBI" id="CHEBI:29105"/>
    </ligand>
</feature>
<evidence type="ECO:0000256" key="4">
    <source>
        <dbReference type="ARBA" id="ARBA00022833"/>
    </source>
</evidence>
<reference evidence="9" key="1">
    <citation type="journal article" date="2013" name="Genome Biol.">
        <title>Draft genome of the mountain pine beetle, Dendroctonus ponderosae Hopkins, a major forest pest.</title>
        <authorList>
            <person name="Keeling C.I."/>
            <person name="Yuen M.M."/>
            <person name="Liao N.Y."/>
            <person name="Docking T.R."/>
            <person name="Chan S.K."/>
            <person name="Taylor G.A."/>
            <person name="Palmquist D.L."/>
            <person name="Jackman S.D."/>
            <person name="Nguyen A."/>
            <person name="Li M."/>
            <person name="Henderson H."/>
            <person name="Janes J.K."/>
            <person name="Zhao Y."/>
            <person name="Pandoh P."/>
            <person name="Moore R."/>
            <person name="Sperling F.A."/>
            <person name="Huber D.P."/>
            <person name="Birol I."/>
            <person name="Jones S.J."/>
            <person name="Bohlmann J."/>
        </authorList>
    </citation>
    <scope>NUCLEOTIDE SEQUENCE</scope>
</reference>
<name>A0AAR5Q3K4_DENPD</name>
<dbReference type="Proteomes" id="UP000019118">
    <property type="component" value="Unassembled WGS sequence"/>
</dbReference>
<dbReference type="KEGG" id="dpa:109542765"/>
<dbReference type="PANTHER" id="PTHR46015">
    <property type="entry name" value="ZGC:172121"/>
    <property type="match status" value="1"/>
</dbReference>
<dbReference type="Pfam" id="PF02574">
    <property type="entry name" value="S-methyl_trans"/>
    <property type="match status" value="1"/>
</dbReference>
<keyword evidence="3 6" id="KW-0479">Metal-binding</keyword>
<keyword evidence="4 6" id="KW-0862">Zinc</keyword>
<dbReference type="Gene3D" id="3.20.20.330">
    <property type="entry name" value="Homocysteine-binding-like domain"/>
    <property type="match status" value="1"/>
</dbReference>
<keyword evidence="1 6" id="KW-0489">Methyltransferase</keyword>
<gene>
    <name evidence="8" type="primary">109542765</name>
</gene>
<dbReference type="GO" id="GO:0008898">
    <property type="term" value="F:S-adenosylmethionine-homocysteine S-methyltransferase activity"/>
    <property type="evidence" value="ECO:0007669"/>
    <property type="project" value="TreeGrafter"/>
</dbReference>
<dbReference type="SUPFAM" id="SSF82282">
    <property type="entry name" value="Homocysteine S-methyltransferase"/>
    <property type="match status" value="1"/>
</dbReference>
<dbReference type="InterPro" id="IPR003726">
    <property type="entry name" value="HCY_dom"/>
</dbReference>
<dbReference type="InterPro" id="IPR036589">
    <property type="entry name" value="HCY_dom_sf"/>
</dbReference>
<dbReference type="GO" id="GO:0009086">
    <property type="term" value="P:methionine biosynthetic process"/>
    <property type="evidence" value="ECO:0007669"/>
    <property type="project" value="InterPro"/>
</dbReference>
<dbReference type="InterPro" id="IPR017226">
    <property type="entry name" value="BHMT-like"/>
</dbReference>
<protein>
    <recommendedName>
        <fullName evidence="7">Hcy-binding domain-containing protein</fullName>
    </recommendedName>
</protein>
<feature type="domain" description="Hcy-binding" evidence="7">
    <location>
        <begin position="11"/>
        <end position="324"/>
    </location>
</feature>
<dbReference type="InterPro" id="IPR051486">
    <property type="entry name" value="Hcy_S-methyltransferase"/>
</dbReference>
<dbReference type="GO" id="GO:0032259">
    <property type="term" value="P:methylation"/>
    <property type="evidence" value="ECO:0007669"/>
    <property type="project" value="UniProtKB-KW"/>
</dbReference>
<dbReference type="GO" id="GO:0033528">
    <property type="term" value="P:S-methylmethionine cycle"/>
    <property type="evidence" value="ECO:0007669"/>
    <property type="project" value="TreeGrafter"/>
</dbReference>
<dbReference type="FunFam" id="3.20.20.330:FF:000002">
    <property type="entry name" value="Homocysteine S-methyltransferase"/>
    <property type="match status" value="1"/>
</dbReference>
<evidence type="ECO:0000256" key="2">
    <source>
        <dbReference type="ARBA" id="ARBA00022679"/>
    </source>
</evidence>
<evidence type="ECO:0000313" key="9">
    <source>
        <dbReference type="Proteomes" id="UP000019118"/>
    </source>
</evidence>
<keyword evidence="2 6" id="KW-0808">Transferase</keyword>
<feature type="binding site" evidence="6">
    <location>
        <position position="309"/>
    </location>
    <ligand>
        <name>Zn(2+)</name>
        <dbReference type="ChEBI" id="CHEBI:29105"/>
    </ligand>
</feature>
<evidence type="ECO:0000256" key="6">
    <source>
        <dbReference type="PROSITE-ProRule" id="PRU00333"/>
    </source>
</evidence>
<evidence type="ECO:0000259" key="7">
    <source>
        <dbReference type="PROSITE" id="PS50970"/>
    </source>
</evidence>
<dbReference type="GO" id="GO:0008270">
    <property type="term" value="F:zinc ion binding"/>
    <property type="evidence" value="ECO:0007669"/>
    <property type="project" value="InterPro"/>
</dbReference>
<evidence type="ECO:0000256" key="1">
    <source>
        <dbReference type="ARBA" id="ARBA00022603"/>
    </source>
</evidence>
<dbReference type="EnsemblMetazoa" id="XM_019912132.1">
    <property type="protein sequence ID" value="XP_019767691.1"/>
    <property type="gene ID" value="LOC109542765"/>
</dbReference>
<comment type="cofactor">
    <cofactor evidence="6">
        <name>Zn(2+)</name>
        <dbReference type="ChEBI" id="CHEBI:29105"/>
    </cofactor>
</comment>
<reference evidence="8" key="2">
    <citation type="submission" date="2024-08" db="UniProtKB">
        <authorList>
            <consortium name="EnsemblMetazoa"/>
        </authorList>
    </citation>
    <scope>IDENTIFICATION</scope>
</reference>
<evidence type="ECO:0000256" key="3">
    <source>
        <dbReference type="ARBA" id="ARBA00022723"/>
    </source>
</evidence>
<dbReference type="AlphaFoldDB" id="A0AAR5Q3K4"/>
<proteinExistence type="predicted"/>
<dbReference type="PIRSF" id="PIRSF037505">
    <property type="entry name" value="Betaine_HMT"/>
    <property type="match status" value="1"/>
</dbReference>
<comment type="pathway">
    <text evidence="5">Amino-acid biosynthesis; L-methionine biosynthesis via de novo pathway.</text>
</comment>
<sequence length="336" mass="36411">MAPPGISSSSEENPNFLQSKNIVVLDGGFATQLSCHVSQPIDGDVLWSARFLASDPEAVIDTHIDFLRAGADLIITNTYQASIGLFVKHLNLTEEEAYALIKKSVELAHTAVERYLQEFPDAKKPLIVGSVGPYGASLHDGSEYTGAYASSTPVETMKAWHVPRIDALIEGGVDLLAIETIPCRAEAEMLVNLLKDKYPQTKAWLAFSVAQDGKSTAFGEPFQETARACYDLNPDQLVAVGVNCTAPRLIESLVDGINVGRSTPIPIVVYPNSGESYNVEMGFTKTDCAPLSSYVAKWLDMGVKGIGGCCRTGAEDIKAIKREVEKWRIQNNVSEV</sequence>
<keyword evidence="9" id="KW-1185">Reference proteome</keyword>
<feature type="binding site" evidence="6">
    <location>
        <position position="310"/>
    </location>
    <ligand>
        <name>Zn(2+)</name>
        <dbReference type="ChEBI" id="CHEBI:29105"/>
    </ligand>
</feature>
<dbReference type="PANTHER" id="PTHR46015:SF1">
    <property type="entry name" value="HOMOCYSTEINE S-METHYLTRANSFERASE-LIKE ISOFORM 1"/>
    <property type="match status" value="1"/>
</dbReference>
<accession>A0AAR5Q3K4</accession>
<evidence type="ECO:0000313" key="8">
    <source>
        <dbReference type="EnsemblMetazoa" id="XP_019767691.1"/>
    </source>
</evidence>
<evidence type="ECO:0000256" key="5">
    <source>
        <dbReference type="ARBA" id="ARBA00034478"/>
    </source>
</evidence>
<organism evidence="8 9">
    <name type="scientific">Dendroctonus ponderosae</name>
    <name type="common">Mountain pine beetle</name>
    <dbReference type="NCBI Taxonomy" id="77166"/>
    <lineage>
        <taxon>Eukaryota</taxon>
        <taxon>Metazoa</taxon>
        <taxon>Ecdysozoa</taxon>
        <taxon>Arthropoda</taxon>
        <taxon>Hexapoda</taxon>
        <taxon>Insecta</taxon>
        <taxon>Pterygota</taxon>
        <taxon>Neoptera</taxon>
        <taxon>Endopterygota</taxon>
        <taxon>Coleoptera</taxon>
        <taxon>Polyphaga</taxon>
        <taxon>Cucujiformia</taxon>
        <taxon>Curculionidae</taxon>
        <taxon>Scolytinae</taxon>
        <taxon>Dendroctonus</taxon>
    </lineage>
</organism>
<dbReference type="NCBIfam" id="NF007020">
    <property type="entry name" value="PRK09485.1"/>
    <property type="match status" value="1"/>
</dbReference>
<dbReference type="PROSITE" id="PS50970">
    <property type="entry name" value="HCY"/>
    <property type="match status" value="1"/>
</dbReference>